<keyword evidence="2" id="KW-1185">Reference proteome</keyword>
<accession>A0A0N4ZL06</accession>
<sequence>MGQGAWPAALLRTHQVAADQGEAGGPVRHPDAAHRRAGPGQGADRPPGPDARREGGVAGDRLRRRRAPGGPGGASSRGGDDRLRALPQRRRLGPAACRGRRASECPPARRRRPRGDDGPAGRLAGPGDDPVPRPLAQGAPQQAPLPAGRDGGGDRPPAEAGRQGALRHRLAGLRRLGAGAAGAHAGPDAPRDGRRLVRRARRPRRHPL</sequence>
<dbReference type="Proteomes" id="UP000038045">
    <property type="component" value="Unplaced"/>
</dbReference>
<feature type="region of interest" description="Disordered" evidence="1">
    <location>
        <begin position="1"/>
        <end position="208"/>
    </location>
</feature>
<feature type="compositionally biased region" description="Basic residues" evidence="1">
    <location>
        <begin position="196"/>
        <end position="208"/>
    </location>
</feature>
<reference evidence="3" key="1">
    <citation type="submission" date="2017-02" db="UniProtKB">
        <authorList>
            <consortium name="WormBaseParasite"/>
        </authorList>
    </citation>
    <scope>IDENTIFICATION</scope>
</reference>
<proteinExistence type="predicted"/>
<evidence type="ECO:0000256" key="1">
    <source>
        <dbReference type="SAM" id="MobiDB-lite"/>
    </source>
</evidence>
<feature type="compositionally biased region" description="Low complexity" evidence="1">
    <location>
        <begin position="173"/>
        <end position="188"/>
    </location>
</feature>
<dbReference type="WBParaSite" id="PTRK_0000880900.1">
    <property type="protein sequence ID" value="PTRK_0000880900.1"/>
    <property type="gene ID" value="PTRK_0000880900"/>
</dbReference>
<protein>
    <submittedName>
        <fullName evidence="3">Translation initiation factor IF-2</fullName>
    </submittedName>
</protein>
<feature type="compositionally biased region" description="Low complexity" evidence="1">
    <location>
        <begin position="134"/>
        <end position="148"/>
    </location>
</feature>
<name>A0A0N4ZL06_PARTI</name>
<dbReference type="AlphaFoldDB" id="A0A0N4ZL06"/>
<evidence type="ECO:0000313" key="2">
    <source>
        <dbReference type="Proteomes" id="UP000038045"/>
    </source>
</evidence>
<organism evidence="2 3">
    <name type="scientific">Parastrongyloides trichosuri</name>
    <name type="common">Possum-specific nematode worm</name>
    <dbReference type="NCBI Taxonomy" id="131310"/>
    <lineage>
        <taxon>Eukaryota</taxon>
        <taxon>Metazoa</taxon>
        <taxon>Ecdysozoa</taxon>
        <taxon>Nematoda</taxon>
        <taxon>Chromadorea</taxon>
        <taxon>Rhabditida</taxon>
        <taxon>Tylenchina</taxon>
        <taxon>Panagrolaimomorpha</taxon>
        <taxon>Strongyloidoidea</taxon>
        <taxon>Strongyloididae</taxon>
        <taxon>Parastrongyloides</taxon>
    </lineage>
</organism>
<evidence type="ECO:0000313" key="3">
    <source>
        <dbReference type="WBParaSite" id="PTRK_0000880900.1"/>
    </source>
</evidence>